<dbReference type="InterPro" id="IPR031328">
    <property type="entry name" value="Ephrin"/>
</dbReference>
<evidence type="ECO:0000256" key="5">
    <source>
        <dbReference type="ARBA" id="ARBA00023157"/>
    </source>
</evidence>
<comment type="caution">
    <text evidence="8">Lacks conserved residue(s) required for the propagation of feature annotation.</text>
</comment>
<protein>
    <recommendedName>
        <fullName evidence="10">Ephrin RBD domain-containing protein</fullName>
    </recommendedName>
</protein>
<dbReference type="AlphaFoldDB" id="A0A8B9ZAU1"/>
<keyword evidence="4 9" id="KW-0472">Membrane</keyword>
<evidence type="ECO:0000256" key="3">
    <source>
        <dbReference type="ARBA" id="ARBA00022729"/>
    </source>
</evidence>
<dbReference type="PANTHER" id="PTHR11304">
    <property type="entry name" value="EPHRIN"/>
    <property type="match status" value="1"/>
</dbReference>
<dbReference type="GO" id="GO:0046875">
    <property type="term" value="F:ephrin receptor binding"/>
    <property type="evidence" value="ECO:0007669"/>
    <property type="project" value="InterPro"/>
</dbReference>
<keyword evidence="7" id="KW-0449">Lipoprotein</keyword>
<reference evidence="11" key="1">
    <citation type="submission" date="2025-08" db="UniProtKB">
        <authorList>
            <consortium name="Ensembl"/>
        </authorList>
    </citation>
    <scope>IDENTIFICATION</scope>
</reference>
<evidence type="ECO:0000256" key="8">
    <source>
        <dbReference type="PROSITE-ProRule" id="PRU00884"/>
    </source>
</evidence>
<reference evidence="11" key="2">
    <citation type="submission" date="2025-09" db="UniProtKB">
        <authorList>
            <consortium name="Ensembl"/>
        </authorList>
    </citation>
    <scope>IDENTIFICATION</scope>
</reference>
<dbReference type="SUPFAM" id="SSF49503">
    <property type="entry name" value="Cupredoxins"/>
    <property type="match status" value="1"/>
</dbReference>
<dbReference type="Ensembl" id="ENSBJAT00000001764.1">
    <property type="protein sequence ID" value="ENSBJAP00000001721.1"/>
    <property type="gene ID" value="ENSBJAG00000001303.1"/>
</dbReference>
<evidence type="ECO:0000259" key="10">
    <source>
        <dbReference type="PROSITE" id="PS51551"/>
    </source>
</evidence>
<dbReference type="PROSITE" id="PS51551">
    <property type="entry name" value="EPHRIN_RBD_2"/>
    <property type="match status" value="1"/>
</dbReference>
<comment type="similarity">
    <text evidence="8 9">Belongs to the ephrin family.</text>
</comment>
<dbReference type="Proteomes" id="UP000694555">
    <property type="component" value="Unplaced"/>
</dbReference>
<dbReference type="Pfam" id="PF00812">
    <property type="entry name" value="Ephrin"/>
    <property type="match status" value="1"/>
</dbReference>
<comment type="subcellular location">
    <subcellularLocation>
        <location evidence="1">Membrane</location>
        <topology evidence="1">Lipid-anchor</topology>
        <topology evidence="1">GPI-anchor</topology>
    </subcellularLocation>
</comment>
<evidence type="ECO:0000256" key="7">
    <source>
        <dbReference type="ARBA" id="ARBA00023288"/>
    </source>
</evidence>
<dbReference type="InterPro" id="IPR001799">
    <property type="entry name" value="Ephrin_RBD"/>
</dbReference>
<evidence type="ECO:0000256" key="9">
    <source>
        <dbReference type="RuleBase" id="RU004375"/>
    </source>
</evidence>
<keyword evidence="6" id="KW-0325">Glycoprotein</keyword>
<dbReference type="PRINTS" id="PR01347">
    <property type="entry name" value="EPHRIN"/>
</dbReference>
<dbReference type="GO" id="GO:0048013">
    <property type="term" value="P:ephrin receptor signaling pathway"/>
    <property type="evidence" value="ECO:0007669"/>
    <property type="project" value="InterPro"/>
</dbReference>
<feature type="domain" description="Ephrin RBD" evidence="10">
    <location>
        <begin position="1"/>
        <end position="149"/>
    </location>
</feature>
<accession>A0A8B9ZAU1</accession>
<evidence type="ECO:0000313" key="12">
    <source>
        <dbReference type="Proteomes" id="UP000694555"/>
    </source>
</evidence>
<evidence type="ECO:0000256" key="6">
    <source>
        <dbReference type="ARBA" id="ARBA00023180"/>
    </source>
</evidence>
<evidence type="ECO:0000256" key="2">
    <source>
        <dbReference type="ARBA" id="ARBA00022622"/>
    </source>
</evidence>
<organism evidence="11 12">
    <name type="scientific">Buteo japonicus</name>
    <dbReference type="NCBI Taxonomy" id="224669"/>
    <lineage>
        <taxon>Eukaryota</taxon>
        <taxon>Metazoa</taxon>
        <taxon>Chordata</taxon>
        <taxon>Craniata</taxon>
        <taxon>Vertebrata</taxon>
        <taxon>Euteleostomi</taxon>
        <taxon>Archelosauria</taxon>
        <taxon>Archosauria</taxon>
        <taxon>Dinosauria</taxon>
        <taxon>Saurischia</taxon>
        <taxon>Theropoda</taxon>
        <taxon>Coelurosauria</taxon>
        <taxon>Aves</taxon>
        <taxon>Neognathae</taxon>
        <taxon>Neoaves</taxon>
        <taxon>Telluraves</taxon>
        <taxon>Accipitrimorphae</taxon>
        <taxon>Accipitriformes</taxon>
        <taxon>Accipitridae</taxon>
        <taxon>Accipitrinae</taxon>
        <taxon>Buteo</taxon>
    </lineage>
</organism>
<dbReference type="InterPro" id="IPR008972">
    <property type="entry name" value="Cupredoxin"/>
</dbReference>
<sequence length="214" mass="24000">MLCCGSMGLRSRRGPGVLRREGYTVQVNVNDYLDIYCPHYNASVPEHRLEQYVLYMVNAEGYRTCNTSQGFKRWECNRPHAPHSPIKFSEKFQRYSAFSLGYEFRAGQEYYYICMCKNQSAGGCWCRVGMQGADTGAASECRMGILLHPPILERTPRQGQTPPCPDPPSLWVPGTGVTRCGAIPARSCLAATPTHNHRRACLKMKVFVCCASSK</sequence>
<dbReference type="GO" id="GO:0007411">
    <property type="term" value="P:axon guidance"/>
    <property type="evidence" value="ECO:0007669"/>
    <property type="project" value="TreeGrafter"/>
</dbReference>
<dbReference type="CDD" id="cd10425">
    <property type="entry name" value="Ephrin-A_Ectodomain"/>
    <property type="match status" value="1"/>
</dbReference>
<evidence type="ECO:0000313" key="11">
    <source>
        <dbReference type="Ensembl" id="ENSBJAP00000001721.1"/>
    </source>
</evidence>
<evidence type="ECO:0000256" key="1">
    <source>
        <dbReference type="ARBA" id="ARBA00004589"/>
    </source>
</evidence>
<dbReference type="GO" id="GO:0005886">
    <property type="term" value="C:plasma membrane"/>
    <property type="evidence" value="ECO:0007669"/>
    <property type="project" value="TreeGrafter"/>
</dbReference>
<keyword evidence="3" id="KW-0732">Signal</keyword>
<keyword evidence="5" id="KW-1015">Disulfide bond</keyword>
<keyword evidence="12" id="KW-1185">Reference proteome</keyword>
<name>A0A8B9ZAU1_9AVES</name>
<proteinExistence type="inferred from homology"/>
<evidence type="ECO:0000256" key="4">
    <source>
        <dbReference type="ARBA" id="ARBA00023136"/>
    </source>
</evidence>
<dbReference type="PANTHER" id="PTHR11304:SF5">
    <property type="entry name" value="EPHRIN-A3"/>
    <property type="match status" value="1"/>
</dbReference>
<dbReference type="Gene3D" id="2.60.40.420">
    <property type="entry name" value="Cupredoxins - blue copper proteins"/>
    <property type="match status" value="1"/>
</dbReference>
<keyword evidence="2" id="KW-0336">GPI-anchor</keyword>
<dbReference type="GO" id="GO:0098552">
    <property type="term" value="C:side of membrane"/>
    <property type="evidence" value="ECO:0007669"/>
    <property type="project" value="UniProtKB-KW"/>
</dbReference>
<dbReference type="InterPro" id="IPR034252">
    <property type="entry name" value="Ephrin-A_Ecto"/>
</dbReference>